<dbReference type="GO" id="GO:0071555">
    <property type="term" value="P:cell wall organization"/>
    <property type="evidence" value="ECO:0007669"/>
    <property type="project" value="UniProtKB-KW"/>
</dbReference>
<keyword evidence="6" id="KW-0961">Cell wall biogenesis/degradation</keyword>
<dbReference type="KEGG" id="cbae:COR50_16835"/>
<name>A0A291QXT5_9BACT</name>
<dbReference type="Pfam" id="PF02388">
    <property type="entry name" value="FemAB"/>
    <property type="match status" value="2"/>
</dbReference>
<dbReference type="SUPFAM" id="SSF55729">
    <property type="entry name" value="Acyl-CoA N-acyltransferases (Nat)"/>
    <property type="match status" value="1"/>
</dbReference>
<dbReference type="PROSITE" id="PS51191">
    <property type="entry name" value="FEMABX"/>
    <property type="match status" value="1"/>
</dbReference>
<evidence type="ECO:0000256" key="2">
    <source>
        <dbReference type="ARBA" id="ARBA00022679"/>
    </source>
</evidence>
<accession>A0A291QXT5</accession>
<dbReference type="EMBL" id="CP023777">
    <property type="protein sequence ID" value="ATL48692.1"/>
    <property type="molecule type" value="Genomic_DNA"/>
</dbReference>
<sequence length="373" mass="43051">MISEVCKKSVRQVKETGIVQQTAFWSEVKSKQGLDSYAFDFTIQQGQRKYFNFPDESGETDILVIIQQVNTEQSIAYVPYGPELEPLPDLQGPFLEELSEMMRPYLPKNCILIRYDLAWESPWAKEEDRFDESGKWFGPPGKQYQEFRLNFQTHHHRLIKSNSNILPAHTIFMDLKKDDAALLSRMKPKTRYNIQLAKRKGVQVRSTGLQDIDTWYDLYTQTAKRNRIHLNEKHYFEAVLSAKADNTASPAEVELLIASANEQPLAAMFLVTSGNRGTYLYGASGNLHRNYMATYALQWEAMQKVRQKGASEYDFFGVSPSPDPRHPLYGLYKFKTGFGGELYHRMGCWDYPLYDDAYKTFTAVEMSSKGYHL</sequence>
<evidence type="ECO:0000256" key="3">
    <source>
        <dbReference type="ARBA" id="ARBA00022960"/>
    </source>
</evidence>
<dbReference type="RefSeq" id="WP_098195065.1">
    <property type="nucleotide sequence ID" value="NZ_CP023777.1"/>
</dbReference>
<dbReference type="InterPro" id="IPR003447">
    <property type="entry name" value="FEMABX"/>
</dbReference>
<evidence type="ECO:0000256" key="5">
    <source>
        <dbReference type="ARBA" id="ARBA00023315"/>
    </source>
</evidence>
<proteinExistence type="inferred from homology"/>
<dbReference type="PANTHER" id="PTHR36174:SF1">
    <property type="entry name" value="LIPID II:GLYCINE GLYCYLTRANSFERASE"/>
    <property type="match status" value="1"/>
</dbReference>
<keyword evidence="5" id="KW-0012">Acyltransferase</keyword>
<evidence type="ECO:0000313" key="8">
    <source>
        <dbReference type="Proteomes" id="UP000220133"/>
    </source>
</evidence>
<dbReference type="OrthoDB" id="9785911at2"/>
<dbReference type="GO" id="GO:0009252">
    <property type="term" value="P:peptidoglycan biosynthetic process"/>
    <property type="evidence" value="ECO:0007669"/>
    <property type="project" value="UniProtKB-KW"/>
</dbReference>
<dbReference type="Gene3D" id="3.40.630.30">
    <property type="match status" value="1"/>
</dbReference>
<dbReference type="Proteomes" id="UP000220133">
    <property type="component" value="Chromosome"/>
</dbReference>
<dbReference type="GO" id="GO:0016755">
    <property type="term" value="F:aminoacyltransferase activity"/>
    <property type="evidence" value="ECO:0007669"/>
    <property type="project" value="InterPro"/>
</dbReference>
<evidence type="ECO:0000256" key="4">
    <source>
        <dbReference type="ARBA" id="ARBA00022984"/>
    </source>
</evidence>
<dbReference type="PANTHER" id="PTHR36174">
    <property type="entry name" value="LIPID II:GLYCINE GLYCYLTRANSFERASE"/>
    <property type="match status" value="1"/>
</dbReference>
<reference evidence="7 8" key="1">
    <citation type="submission" date="2017-10" db="EMBL/GenBank/DDBJ databases">
        <title>Paenichitinophaga pekingensis gen. nov., sp. nov., isolated from activated sludge.</title>
        <authorList>
            <person name="Jin D."/>
            <person name="Kong X."/>
            <person name="Deng Y."/>
            <person name="Bai Z."/>
        </authorList>
    </citation>
    <scope>NUCLEOTIDE SEQUENCE [LARGE SCALE GENOMIC DNA]</scope>
    <source>
        <strain evidence="7 8">13</strain>
    </source>
</reference>
<organism evidence="7 8">
    <name type="scientific">Chitinophaga caeni</name>
    <dbReference type="NCBI Taxonomy" id="2029983"/>
    <lineage>
        <taxon>Bacteria</taxon>
        <taxon>Pseudomonadati</taxon>
        <taxon>Bacteroidota</taxon>
        <taxon>Chitinophagia</taxon>
        <taxon>Chitinophagales</taxon>
        <taxon>Chitinophagaceae</taxon>
        <taxon>Chitinophaga</taxon>
    </lineage>
</organism>
<keyword evidence="2" id="KW-0808">Transferase</keyword>
<dbReference type="InterPro" id="IPR050644">
    <property type="entry name" value="PG_Glycine_Bridge_Synth"/>
</dbReference>
<keyword evidence="4" id="KW-0573">Peptidoglycan synthesis</keyword>
<dbReference type="InterPro" id="IPR016181">
    <property type="entry name" value="Acyl_CoA_acyltransferase"/>
</dbReference>
<dbReference type="GO" id="GO:0008360">
    <property type="term" value="P:regulation of cell shape"/>
    <property type="evidence" value="ECO:0007669"/>
    <property type="project" value="UniProtKB-KW"/>
</dbReference>
<gene>
    <name evidence="7" type="ORF">COR50_16835</name>
</gene>
<comment type="similarity">
    <text evidence="1">Belongs to the FemABX family.</text>
</comment>
<evidence type="ECO:0000256" key="6">
    <source>
        <dbReference type="ARBA" id="ARBA00023316"/>
    </source>
</evidence>
<evidence type="ECO:0000256" key="1">
    <source>
        <dbReference type="ARBA" id="ARBA00009943"/>
    </source>
</evidence>
<keyword evidence="8" id="KW-1185">Reference proteome</keyword>
<keyword evidence="3" id="KW-0133">Cell shape</keyword>
<dbReference type="AlphaFoldDB" id="A0A291QXT5"/>
<evidence type="ECO:0000313" key="7">
    <source>
        <dbReference type="EMBL" id="ATL48692.1"/>
    </source>
</evidence>
<protein>
    <submittedName>
        <fullName evidence="7">Peptidoglycan bridge formation protein FemAB</fullName>
    </submittedName>
</protein>